<evidence type="ECO:0000313" key="3">
    <source>
        <dbReference type="Proteomes" id="UP000331127"/>
    </source>
</evidence>
<name>A0A5M3X7F0_9ACTN</name>
<comment type="caution">
    <text evidence="2">The sequence shown here is derived from an EMBL/GenBank/DDBJ whole genome shotgun (WGS) entry which is preliminary data.</text>
</comment>
<keyword evidence="3" id="KW-1185">Reference proteome</keyword>
<dbReference type="AlphaFoldDB" id="A0A5M3X7F0"/>
<feature type="region of interest" description="Disordered" evidence="1">
    <location>
        <begin position="1"/>
        <end position="39"/>
    </location>
</feature>
<organism evidence="2 3">
    <name type="scientific">Acrocarpospora macrocephala</name>
    <dbReference type="NCBI Taxonomy" id="150177"/>
    <lineage>
        <taxon>Bacteria</taxon>
        <taxon>Bacillati</taxon>
        <taxon>Actinomycetota</taxon>
        <taxon>Actinomycetes</taxon>
        <taxon>Streptosporangiales</taxon>
        <taxon>Streptosporangiaceae</taxon>
        <taxon>Acrocarpospora</taxon>
    </lineage>
</organism>
<evidence type="ECO:0000256" key="1">
    <source>
        <dbReference type="SAM" id="MobiDB-lite"/>
    </source>
</evidence>
<sequence length="61" mass="6283">MLAAAMPISDQSAGALAPVGLPGTHRVSSSSSDSAPAMRRIRAEAQKREVPGFLAVARHLS</sequence>
<gene>
    <name evidence="2" type="ORF">Amac_083900</name>
</gene>
<reference evidence="2 3" key="1">
    <citation type="submission" date="2019-10" db="EMBL/GenBank/DDBJ databases">
        <title>Whole genome shotgun sequence of Acrocarpospora macrocephala NBRC 16266.</title>
        <authorList>
            <person name="Ichikawa N."/>
            <person name="Kimura A."/>
            <person name="Kitahashi Y."/>
            <person name="Komaki H."/>
            <person name="Oguchi A."/>
        </authorList>
    </citation>
    <scope>NUCLEOTIDE SEQUENCE [LARGE SCALE GENOMIC DNA]</scope>
    <source>
        <strain evidence="2 3">NBRC 16266</strain>
    </source>
</reference>
<protein>
    <submittedName>
        <fullName evidence="2">Uncharacterized protein</fullName>
    </submittedName>
</protein>
<proteinExistence type="predicted"/>
<dbReference type="Proteomes" id="UP000331127">
    <property type="component" value="Unassembled WGS sequence"/>
</dbReference>
<evidence type="ECO:0000313" key="2">
    <source>
        <dbReference type="EMBL" id="GES14793.1"/>
    </source>
</evidence>
<accession>A0A5M3X7F0</accession>
<dbReference type="EMBL" id="BLAE01000064">
    <property type="protein sequence ID" value="GES14793.1"/>
    <property type="molecule type" value="Genomic_DNA"/>
</dbReference>